<dbReference type="Gene3D" id="3.40.50.1110">
    <property type="entry name" value="SGNH hydrolase"/>
    <property type="match status" value="1"/>
</dbReference>
<dbReference type="SUPFAM" id="SSF52266">
    <property type="entry name" value="SGNH hydrolase"/>
    <property type="match status" value="1"/>
</dbReference>
<dbReference type="InterPro" id="IPR052940">
    <property type="entry name" value="Carb_Esterase_6"/>
</dbReference>
<dbReference type="Pfam" id="PF03629">
    <property type="entry name" value="SASA"/>
    <property type="match status" value="1"/>
</dbReference>
<evidence type="ECO:0000313" key="1">
    <source>
        <dbReference type="Proteomes" id="UP000235220"/>
    </source>
</evidence>
<dbReference type="InterPro" id="IPR036514">
    <property type="entry name" value="SGNH_hydro_sf"/>
</dbReference>
<dbReference type="PANTHER" id="PTHR31988:SF15">
    <property type="entry name" value="ESTERASE, PUTATIVE (DUF303)-RELATED"/>
    <property type="match status" value="1"/>
</dbReference>
<proteinExistence type="predicted"/>
<organism evidence="1 2">
    <name type="scientific">Juglans regia</name>
    <name type="common">English walnut</name>
    <dbReference type="NCBI Taxonomy" id="51240"/>
    <lineage>
        <taxon>Eukaryota</taxon>
        <taxon>Viridiplantae</taxon>
        <taxon>Streptophyta</taxon>
        <taxon>Embryophyta</taxon>
        <taxon>Tracheophyta</taxon>
        <taxon>Spermatophyta</taxon>
        <taxon>Magnoliopsida</taxon>
        <taxon>eudicotyledons</taxon>
        <taxon>Gunneridae</taxon>
        <taxon>Pentapetalae</taxon>
        <taxon>rosids</taxon>
        <taxon>fabids</taxon>
        <taxon>Fagales</taxon>
        <taxon>Juglandaceae</taxon>
        <taxon>Juglans</taxon>
    </lineage>
</organism>
<dbReference type="RefSeq" id="XP_018827121.1">
    <property type="nucleotide sequence ID" value="XM_018971576.2"/>
</dbReference>
<protein>
    <submittedName>
        <fullName evidence="2">Probable carbohydrate esterase At4g34215</fullName>
    </submittedName>
</protein>
<dbReference type="GeneID" id="108995905"/>
<dbReference type="GO" id="GO:0019752">
    <property type="term" value="P:carboxylic acid metabolic process"/>
    <property type="evidence" value="ECO:0000318"/>
    <property type="project" value="GO_Central"/>
</dbReference>
<dbReference type="GO" id="GO:0052689">
    <property type="term" value="F:carboxylic ester hydrolase activity"/>
    <property type="evidence" value="ECO:0000318"/>
    <property type="project" value="GO_Central"/>
</dbReference>
<dbReference type="PANTHER" id="PTHR31988">
    <property type="entry name" value="ESTERASE, PUTATIVE (DUF303)-RELATED"/>
    <property type="match status" value="1"/>
</dbReference>
<sequence>MEPLFFLVLLVQIWSVRPHDQLLNKNIFILAGQSNMAGRGGVVSKTITGGAATWDGIVPPQCKPGPSILRLSANLTWVLAHEPLHADIDVKKTVGVGPGMAFANGVLAKDPTFGVIGLVPCAVGGTKIREWGKGTFLYKQLMRRARSSLQDGGTIQALLWYQGESDTVTKEDHTDYKRKLERFFSDFRDDLQSPLLPIIQVALASGSGPFIKIVREAQLGIDLLNLRTVDAKGLSLEPDGLHLTTRAQVRLGKMLADSFLHFLPTSPILTPTYTSTGPPLRCSNFIFYIFLLALLLRCIRMILVTF</sequence>
<gene>
    <name evidence="2" type="primary">LOC108995905</name>
</gene>
<dbReference type="OrthoDB" id="42638at2759"/>
<reference evidence="2" key="1">
    <citation type="submission" date="2025-08" db="UniProtKB">
        <authorList>
            <consortium name="RefSeq"/>
        </authorList>
    </citation>
    <scope>IDENTIFICATION</scope>
    <source>
        <tissue evidence="2">Leaves</tissue>
    </source>
</reference>
<evidence type="ECO:0000313" key="2">
    <source>
        <dbReference type="RefSeq" id="XP_018827121.1"/>
    </source>
</evidence>
<accession>A0A2I4F645</accession>
<dbReference type="Gramene" id="Jr01_31330_p1">
    <property type="protein sequence ID" value="cds.Jr01_31330_p1"/>
    <property type="gene ID" value="Jr01_31330"/>
</dbReference>
<dbReference type="InterPro" id="IPR005181">
    <property type="entry name" value="SASA"/>
</dbReference>
<dbReference type="Proteomes" id="UP000235220">
    <property type="component" value="Chromosome 1"/>
</dbReference>
<name>A0A2I4F645_JUGRE</name>
<dbReference type="AlphaFoldDB" id="A0A2I4F645"/>
<dbReference type="KEGG" id="jre:108995905"/>
<keyword evidence="1" id="KW-1185">Reference proteome</keyword>